<dbReference type="AlphaFoldDB" id="A0A6C0JN90"/>
<organism evidence="2">
    <name type="scientific">viral metagenome</name>
    <dbReference type="NCBI Taxonomy" id="1070528"/>
    <lineage>
        <taxon>unclassified sequences</taxon>
        <taxon>metagenomes</taxon>
        <taxon>organismal metagenomes</taxon>
    </lineage>
</organism>
<dbReference type="Pfam" id="PF07484">
    <property type="entry name" value="Collar"/>
    <property type="match status" value="1"/>
</dbReference>
<evidence type="ECO:0000313" key="2">
    <source>
        <dbReference type="EMBL" id="QHU06341.1"/>
    </source>
</evidence>
<feature type="domain" description="Phage tail collar" evidence="1">
    <location>
        <begin position="534"/>
        <end position="591"/>
    </location>
</feature>
<evidence type="ECO:0000259" key="1">
    <source>
        <dbReference type="Pfam" id="PF07484"/>
    </source>
</evidence>
<sequence length="745" mass="80620">MASTFIPTSLTGCLLWLDANDTTTINASISPSQNITKTTATNTIWNDKSGNSRNMTQSTTSSAPTYGVMANGMLGLSFKGNKYMTNTTIPFPTSYSVFAVGCGTGTGYGRILNGNTTTNDGNLFMGADTTGSYYASFVGNGGSWNDANANVTNYNCNSLCLMEMTNNNTSNGLIPYFNGIAQTPKNGTTVAFTGLSVGLSYNNGDQYWNGYVCEIIIYNSVLSTSNRQLVEGYLANKWRFNSSLPKTHPYYNYPQITAGITPSSIANCVLWFDANDSSTISMSSSKVSEWRDKSGNNYKVIQPNSGNQPTYTTNLLNGKPGIVLSNTSWLYQLGSNISAFSGSSDTTVFIVARNDSSLPANGWSIVNTMWFTQANGTGTYRYHFSFASSLTPGVTSIQSYYPYTSNQDTTNVVGYGENAIIGFSWSSTSNVIYVNGNTTTFSGQTVLSADNSTTVFNFGDSRQSSYIKDIAIYEFIGFNSKLTTVQQQQIEGYLAFKWGLQSNLPKTHPFYSIPQSAFKFNNINSNSLINVWPGFIYAYTGTTDPIGWVICDGQIRTDNSDGKYNNLAAMGIGTGGSGTSNYRPPDLRNAFLRGDSIGTATSKGTSTPAISASNVNNFQSPVFPNHTHSGNTSTNASIISETTHYHVFYTYNDDFNCTNASNNQHLGAFGSCRDGANVTRDNKSNGYDGGDRVNVNGNSGATHYPIDNKTITSSDAGHNHSITFSSTGDTDTNPYNYSINWILKY</sequence>
<reference evidence="2" key="1">
    <citation type="journal article" date="2020" name="Nature">
        <title>Giant virus diversity and host interactions through global metagenomics.</title>
        <authorList>
            <person name="Schulz F."/>
            <person name="Roux S."/>
            <person name="Paez-Espino D."/>
            <person name="Jungbluth S."/>
            <person name="Walsh D.A."/>
            <person name="Denef V.J."/>
            <person name="McMahon K.D."/>
            <person name="Konstantinidis K.T."/>
            <person name="Eloe-Fadrosh E.A."/>
            <person name="Kyrpides N.C."/>
            <person name="Woyke T."/>
        </authorList>
    </citation>
    <scope>NUCLEOTIDE SEQUENCE</scope>
    <source>
        <strain evidence="2">GVMAG-M-3300027747-57</strain>
    </source>
</reference>
<accession>A0A6C0JN90</accession>
<protein>
    <recommendedName>
        <fullName evidence="1">Phage tail collar domain-containing protein</fullName>
    </recommendedName>
</protein>
<dbReference type="InterPro" id="IPR011083">
    <property type="entry name" value="Phage_tail_collar_dom"/>
</dbReference>
<dbReference type="SUPFAM" id="SSF88874">
    <property type="entry name" value="Receptor-binding domain of short tail fibre protein gp12"/>
    <property type="match status" value="1"/>
</dbReference>
<proteinExistence type="predicted"/>
<dbReference type="EMBL" id="MN740432">
    <property type="protein sequence ID" value="QHU06341.1"/>
    <property type="molecule type" value="Genomic_DNA"/>
</dbReference>
<name>A0A6C0JN90_9ZZZZ</name>